<feature type="domain" description="SLH" evidence="3">
    <location>
        <begin position="635"/>
        <end position="695"/>
    </location>
</feature>
<dbReference type="Pfam" id="PF00395">
    <property type="entry name" value="SLH"/>
    <property type="match status" value="1"/>
</dbReference>
<name>A0A1S8N660_CLOSA</name>
<evidence type="ECO:0000313" key="5">
    <source>
        <dbReference type="Proteomes" id="UP000191154"/>
    </source>
</evidence>
<protein>
    <recommendedName>
        <fullName evidence="3">SLH domain-containing protein</fullName>
    </recommendedName>
</protein>
<feature type="signal peptide" evidence="2">
    <location>
        <begin position="1"/>
        <end position="26"/>
    </location>
</feature>
<dbReference type="Pfam" id="PF16244">
    <property type="entry name" value="DUF4901"/>
    <property type="match status" value="2"/>
</dbReference>
<evidence type="ECO:0000256" key="2">
    <source>
        <dbReference type="SAM" id="SignalP"/>
    </source>
</evidence>
<dbReference type="STRING" id="169679.CSACC_06210"/>
<dbReference type="EMBL" id="LZYZ01000004">
    <property type="protein sequence ID" value="OOM11883.1"/>
    <property type="molecule type" value="Genomic_DNA"/>
</dbReference>
<dbReference type="AlphaFoldDB" id="A0A1S8N660"/>
<keyword evidence="2" id="KW-0732">Signal</keyword>
<feature type="chain" id="PRO_5013295102" description="SLH domain-containing protein" evidence="2">
    <location>
        <begin position="27"/>
        <end position="695"/>
    </location>
</feature>
<evidence type="ECO:0000256" key="1">
    <source>
        <dbReference type="ARBA" id="ARBA00022737"/>
    </source>
</evidence>
<reference evidence="4 5" key="1">
    <citation type="submission" date="2016-05" db="EMBL/GenBank/DDBJ databases">
        <title>Microbial solvent formation.</title>
        <authorList>
            <person name="Poehlein A."/>
            <person name="Montoya Solano J.D."/>
            <person name="Flitsch S."/>
            <person name="Krabben P."/>
            <person name="Duerre P."/>
            <person name="Daniel R."/>
        </authorList>
    </citation>
    <scope>NUCLEOTIDE SEQUENCE [LARGE SCALE GENOMIC DNA]</scope>
    <source>
        <strain evidence="4 5">L1-8</strain>
    </source>
</reference>
<accession>A0A1S8N660</accession>
<dbReference type="InterPro" id="IPR032599">
    <property type="entry name" value="YcdB/YcdC_rep_domain"/>
</dbReference>
<dbReference type="RefSeq" id="WP_077865559.1">
    <property type="nucleotide sequence ID" value="NZ_LZYZ01000004.1"/>
</dbReference>
<evidence type="ECO:0000259" key="3">
    <source>
        <dbReference type="PROSITE" id="PS51272"/>
    </source>
</evidence>
<dbReference type="Proteomes" id="UP000191154">
    <property type="component" value="Unassembled WGS sequence"/>
</dbReference>
<sequence>MKRKKILSLILTVCLAVSIISMPAFGAETDSKGLEQAVVTMKQVVVIPDSYKDFTHSSSQYDTGDQKVTVWNLEWENADDNSGYISASIDENGDVLTYNKYSPSESSNGLAKITKEDAQKSAEDFLNKVIPSYSNQMKKIDANSNNFLSDQYNFTYQQFVDNTPVDFNRVEISVSKSTGEVTSYAGLNPGAKMSDYPSINGVINLNTAEKSYIDKLGVHLKYYSSYDYKEKKLNVFPGYSVDNNKLNAIDGNTGEVISLLNQDKVYKYKKNEASDMTNAASSGLQNSNQKLTQEEIDAIGNVSEFITKEKASDIIKESIDTTNFDMTINDSSLSKDRINENYIWEIGFKDGYGKVDAKTGELLSFYFYNNKDGSENMSKSDAQKVAEQFLKKTAEEKFSKTKYEDNNNFKFKNISQDGSIYSFNFVRQVNGIDFDSNSLEVEIDKTTGKIIEYQNRWYDNVTFPDISQAMTKEAAFNKINEYGDFGLEYNLTDNNKVSLVYNFRNLKGNYVINPINGVRIDSEGKAYKDNKLPEYCDISGHPCEKIVKELLENGYYISGEKFNPDNDITQINFLKYLYSPEQSSYSDDDFYQMLIDRGIIEKDEKKPDSLLSNQDIAKIVVRYLGYDKVASHPEIFKNPFNDSIEYQYQGYAAICYSFGIMKGDNNGNFSGTSKVSNAESAQIIYNILKQSQSGK</sequence>
<evidence type="ECO:0000313" key="4">
    <source>
        <dbReference type="EMBL" id="OOM11883.1"/>
    </source>
</evidence>
<proteinExistence type="predicted"/>
<dbReference type="PROSITE" id="PS51272">
    <property type="entry name" value="SLH"/>
    <property type="match status" value="1"/>
</dbReference>
<comment type="caution">
    <text evidence="4">The sequence shown here is derived from an EMBL/GenBank/DDBJ whole genome shotgun (WGS) entry which is preliminary data.</text>
</comment>
<keyword evidence="1" id="KW-0677">Repeat</keyword>
<dbReference type="InterPro" id="IPR001119">
    <property type="entry name" value="SLH_dom"/>
</dbReference>
<organism evidence="4 5">
    <name type="scientific">Clostridium saccharobutylicum</name>
    <dbReference type="NCBI Taxonomy" id="169679"/>
    <lineage>
        <taxon>Bacteria</taxon>
        <taxon>Bacillati</taxon>
        <taxon>Bacillota</taxon>
        <taxon>Clostridia</taxon>
        <taxon>Eubacteriales</taxon>
        <taxon>Clostridiaceae</taxon>
        <taxon>Clostridium</taxon>
    </lineage>
</organism>
<gene>
    <name evidence="4" type="ORF">CLOSAC_23100</name>
</gene>